<dbReference type="RefSeq" id="WP_076401080.1">
    <property type="nucleotide sequence ID" value="NZ_FTOA01000005.1"/>
</dbReference>
<reference evidence="1 2" key="1">
    <citation type="submission" date="2017-01" db="EMBL/GenBank/DDBJ databases">
        <authorList>
            <person name="Mah S.A."/>
            <person name="Swanson W.J."/>
            <person name="Moy G.W."/>
            <person name="Vacquier V.D."/>
        </authorList>
    </citation>
    <scope>NUCLEOTIDE SEQUENCE [LARGE SCALE GENOMIC DNA]</scope>
    <source>
        <strain evidence="1 2">DSM 11589</strain>
    </source>
</reference>
<accession>A0A1N7NIS1</accession>
<sequence>MISPLLPADALRSRRLGLSASDSPDLARLGLDPRHFRLALGELARLVLVGGGSLAWGGHLQPDGLTSMLVDEVVRYGAGDDPALLVCLAWCVHREVPLSTLRATQDRLGRHGRVVCLDREGQEIPPETDRFEAPVPETNPQEKARQLSAMRRYLVGNTEGRLMIGGKRSGFQGRMPGLVEEALLTLRAGQPLYLAAGFGGATADIARAAGLAMDWLPPDWQAAEYEDAFRQGLEEIAGVVADAPLVSGLSPDDLAALACTPRPSEIAVLVSRGLGRCFAGTGGR</sequence>
<evidence type="ECO:0000313" key="1">
    <source>
        <dbReference type="EMBL" id="SIS98187.1"/>
    </source>
</evidence>
<evidence type="ECO:0000313" key="2">
    <source>
        <dbReference type="Proteomes" id="UP000185678"/>
    </source>
</evidence>
<name>A0A1N7NIS1_9PROT</name>
<protein>
    <submittedName>
        <fullName evidence="1">Uncharacterized protein</fullName>
    </submittedName>
</protein>
<dbReference type="EMBL" id="FTOA01000005">
    <property type="protein sequence ID" value="SIS98187.1"/>
    <property type="molecule type" value="Genomic_DNA"/>
</dbReference>
<dbReference type="AlphaFoldDB" id="A0A1N7NIS1"/>
<keyword evidence="2" id="KW-1185">Reference proteome</keyword>
<dbReference type="OrthoDB" id="8364978at2"/>
<dbReference type="Proteomes" id="UP000185678">
    <property type="component" value="Unassembled WGS sequence"/>
</dbReference>
<dbReference type="Pfam" id="PF18163">
    <property type="entry name" value="LD_cluster2"/>
    <property type="match status" value="1"/>
</dbReference>
<organism evidence="1 2">
    <name type="scientific">Insolitispirillum peregrinum</name>
    <dbReference type="NCBI Taxonomy" id="80876"/>
    <lineage>
        <taxon>Bacteria</taxon>
        <taxon>Pseudomonadati</taxon>
        <taxon>Pseudomonadota</taxon>
        <taxon>Alphaproteobacteria</taxon>
        <taxon>Rhodospirillales</taxon>
        <taxon>Novispirillaceae</taxon>
        <taxon>Insolitispirillum</taxon>
    </lineage>
</organism>
<dbReference type="InterPro" id="IPR041160">
    <property type="entry name" value="LD_cluster2"/>
</dbReference>
<gene>
    <name evidence="1" type="ORF">SAMN05421779_105150</name>
</gene>
<proteinExistence type="predicted"/>